<dbReference type="EMBL" id="JAUEPT010000025">
    <property type="protein sequence ID" value="KAK0442634.1"/>
    <property type="molecule type" value="Genomic_DNA"/>
</dbReference>
<evidence type="ECO:0000313" key="3">
    <source>
        <dbReference type="Proteomes" id="UP001175226"/>
    </source>
</evidence>
<dbReference type="AlphaFoldDB" id="A0AA39JHP2"/>
<organism evidence="2 3">
    <name type="scientific">Armillaria borealis</name>
    <dbReference type="NCBI Taxonomy" id="47425"/>
    <lineage>
        <taxon>Eukaryota</taxon>
        <taxon>Fungi</taxon>
        <taxon>Dikarya</taxon>
        <taxon>Basidiomycota</taxon>
        <taxon>Agaricomycotina</taxon>
        <taxon>Agaricomycetes</taxon>
        <taxon>Agaricomycetidae</taxon>
        <taxon>Agaricales</taxon>
        <taxon>Marasmiineae</taxon>
        <taxon>Physalacriaceae</taxon>
        <taxon>Armillaria</taxon>
    </lineage>
</organism>
<dbReference type="Proteomes" id="UP001175226">
    <property type="component" value="Unassembled WGS sequence"/>
</dbReference>
<protein>
    <recommendedName>
        <fullName evidence="1">DUF5648 domain-containing protein</fullName>
    </recommendedName>
</protein>
<evidence type="ECO:0000259" key="1">
    <source>
        <dbReference type="Pfam" id="PF18885"/>
    </source>
</evidence>
<reference evidence="2" key="1">
    <citation type="submission" date="2023-06" db="EMBL/GenBank/DDBJ databases">
        <authorList>
            <consortium name="Lawrence Berkeley National Laboratory"/>
            <person name="Ahrendt S."/>
            <person name="Sahu N."/>
            <person name="Indic B."/>
            <person name="Wong-Bajracharya J."/>
            <person name="Merenyi Z."/>
            <person name="Ke H.-M."/>
            <person name="Monk M."/>
            <person name="Kocsube S."/>
            <person name="Drula E."/>
            <person name="Lipzen A."/>
            <person name="Balint B."/>
            <person name="Henrissat B."/>
            <person name="Andreopoulos B."/>
            <person name="Martin F.M."/>
            <person name="Harder C.B."/>
            <person name="Rigling D."/>
            <person name="Ford K.L."/>
            <person name="Foster G.D."/>
            <person name="Pangilinan J."/>
            <person name="Papanicolaou A."/>
            <person name="Barry K."/>
            <person name="LaButti K."/>
            <person name="Viragh M."/>
            <person name="Koriabine M."/>
            <person name="Yan M."/>
            <person name="Riley R."/>
            <person name="Champramary S."/>
            <person name="Plett K.L."/>
            <person name="Tsai I.J."/>
            <person name="Slot J."/>
            <person name="Sipos G."/>
            <person name="Plett J."/>
            <person name="Nagy L.G."/>
            <person name="Grigoriev I.V."/>
        </authorList>
    </citation>
    <scope>NUCLEOTIDE SEQUENCE</scope>
    <source>
        <strain evidence="2">FPL87.14</strain>
    </source>
</reference>
<name>A0AA39JHP2_9AGAR</name>
<gene>
    <name evidence="2" type="ORF">EV421DRAFT_1710651</name>
</gene>
<evidence type="ECO:0000313" key="2">
    <source>
        <dbReference type="EMBL" id="KAK0442634.1"/>
    </source>
</evidence>
<keyword evidence="3" id="KW-1185">Reference proteome</keyword>
<dbReference type="Pfam" id="PF18885">
    <property type="entry name" value="DUF5648"/>
    <property type="match status" value="2"/>
</dbReference>
<sequence>MYSPSAVDHFYTTNGNEHNNAVQNLGYNDESITGYIYPSASCGGVPFYRLYNPTAHDHFYTANANEKNTAAQTGGYVDEGIAGYLEGDAARVYDFQAPDTVPFYRMYSPTAVHHFYTTDEAQRSNAINNLGFNDEGIAGYIYPSTSQLYGSVPFYRMYQPTTHDHFKSPAPVSYRDRCGSSFCHRRISLSSSPVKWHSSYLRRPCADRIKNFSYIIDILWPIHDVLKCSIWIPLRNIQRVELKMHTDRSWATISLLFVMNETGISSRLSWC</sequence>
<accession>A0AA39JHP2</accession>
<feature type="domain" description="DUF5648" evidence="1">
    <location>
        <begin position="1"/>
        <end position="84"/>
    </location>
</feature>
<proteinExistence type="predicted"/>
<feature type="domain" description="DUF5648" evidence="1">
    <location>
        <begin position="86"/>
        <end position="166"/>
    </location>
</feature>
<dbReference type="InterPro" id="IPR043708">
    <property type="entry name" value="DUF5648"/>
</dbReference>
<comment type="caution">
    <text evidence="2">The sequence shown here is derived from an EMBL/GenBank/DDBJ whole genome shotgun (WGS) entry which is preliminary data.</text>
</comment>